<feature type="transmembrane region" description="Helical" evidence="1">
    <location>
        <begin position="94"/>
        <end position="114"/>
    </location>
</feature>
<protein>
    <submittedName>
        <fullName evidence="2">Uncharacterized protein</fullName>
    </submittedName>
</protein>
<evidence type="ECO:0000313" key="3">
    <source>
        <dbReference type="Proteomes" id="UP000199060"/>
    </source>
</evidence>
<name>A0A1G6NGF4_9BACT</name>
<keyword evidence="1" id="KW-0812">Transmembrane</keyword>
<gene>
    <name evidence="2" type="ORF">SAMN04488104_1003125</name>
</gene>
<feature type="transmembrane region" description="Helical" evidence="1">
    <location>
        <begin position="7"/>
        <end position="28"/>
    </location>
</feature>
<evidence type="ECO:0000256" key="1">
    <source>
        <dbReference type="SAM" id="Phobius"/>
    </source>
</evidence>
<feature type="transmembrane region" description="Helical" evidence="1">
    <location>
        <begin position="69"/>
        <end position="87"/>
    </location>
</feature>
<feature type="transmembrane region" description="Helical" evidence="1">
    <location>
        <begin position="134"/>
        <end position="155"/>
    </location>
</feature>
<accession>A0A1G6NGF4</accession>
<dbReference type="Proteomes" id="UP000199060">
    <property type="component" value="Unassembled WGS sequence"/>
</dbReference>
<reference evidence="3" key="1">
    <citation type="submission" date="2016-10" db="EMBL/GenBank/DDBJ databases">
        <authorList>
            <person name="Varghese N."/>
            <person name="Submissions S."/>
        </authorList>
    </citation>
    <scope>NUCLEOTIDE SEQUENCE [LARGE SCALE GENOMIC DNA]</scope>
    <source>
        <strain evidence="3">DSM 23095</strain>
    </source>
</reference>
<keyword evidence="3" id="KW-1185">Reference proteome</keyword>
<dbReference type="AlphaFoldDB" id="A0A1G6NGF4"/>
<organism evidence="2 3">
    <name type="scientific">Algoriphagus faecimaris</name>
    <dbReference type="NCBI Taxonomy" id="686796"/>
    <lineage>
        <taxon>Bacteria</taxon>
        <taxon>Pseudomonadati</taxon>
        <taxon>Bacteroidota</taxon>
        <taxon>Cytophagia</taxon>
        <taxon>Cytophagales</taxon>
        <taxon>Cyclobacteriaceae</taxon>
        <taxon>Algoriphagus</taxon>
    </lineage>
</organism>
<evidence type="ECO:0000313" key="2">
    <source>
        <dbReference type="EMBL" id="SDC66949.1"/>
    </source>
</evidence>
<keyword evidence="1" id="KW-0472">Membrane</keyword>
<dbReference type="EMBL" id="FNAC01000003">
    <property type="protein sequence ID" value="SDC66949.1"/>
    <property type="molecule type" value="Genomic_DNA"/>
</dbReference>
<sequence>MHFIAKPISIFLLAILLIFFNGMLMLTMPRELALDLKFAYSVSEAFSALESMGEGVRGFYQLGIWLLDFPYMIVYCLFFSAILYRLWGVSRLIWLPLAIAFFDLIENLSVLVLLKTFPAIPENIAVLASIFTSSKWVLVVFLMLSILSGLIRVLIAKKYSSETSSRYEI</sequence>
<keyword evidence="1" id="KW-1133">Transmembrane helix</keyword>
<dbReference type="STRING" id="686796.SAMN04488104_1003125"/>
<proteinExistence type="predicted"/>